<dbReference type="Proteomes" id="UP001634393">
    <property type="component" value="Unassembled WGS sequence"/>
</dbReference>
<reference evidence="1 2" key="1">
    <citation type="submission" date="2024-12" db="EMBL/GenBank/DDBJ databases">
        <title>The unique morphological basis and parallel evolutionary history of personate flowers in Penstemon.</title>
        <authorList>
            <person name="Depatie T.H."/>
            <person name="Wessinger C.A."/>
        </authorList>
    </citation>
    <scope>NUCLEOTIDE SEQUENCE [LARGE SCALE GENOMIC DNA]</scope>
    <source>
        <strain evidence="1">WTNN_2</strain>
        <tissue evidence="1">Leaf</tissue>
    </source>
</reference>
<gene>
    <name evidence="1" type="ORF">ACJIZ3_010505</name>
</gene>
<sequence length="133" mass="15289">MIESKLLKTSNPSSYSNNDKLDLKIITCLQLCITALSICPLISLPQYRPQSLLLFLDPELGQRNSSIYNFNYYSQLFNEDAIQEKTVQYIILTKERCPSIYLSMLTNLLQSAHFPKNSAVYYINYAINYASKV</sequence>
<evidence type="ECO:0000313" key="2">
    <source>
        <dbReference type="Proteomes" id="UP001634393"/>
    </source>
</evidence>
<evidence type="ECO:0000313" key="1">
    <source>
        <dbReference type="EMBL" id="KAL3848623.1"/>
    </source>
</evidence>
<organism evidence="1 2">
    <name type="scientific">Penstemon smallii</name>
    <dbReference type="NCBI Taxonomy" id="265156"/>
    <lineage>
        <taxon>Eukaryota</taxon>
        <taxon>Viridiplantae</taxon>
        <taxon>Streptophyta</taxon>
        <taxon>Embryophyta</taxon>
        <taxon>Tracheophyta</taxon>
        <taxon>Spermatophyta</taxon>
        <taxon>Magnoliopsida</taxon>
        <taxon>eudicotyledons</taxon>
        <taxon>Gunneridae</taxon>
        <taxon>Pentapetalae</taxon>
        <taxon>asterids</taxon>
        <taxon>lamiids</taxon>
        <taxon>Lamiales</taxon>
        <taxon>Plantaginaceae</taxon>
        <taxon>Cheloneae</taxon>
        <taxon>Penstemon</taxon>
    </lineage>
</organism>
<name>A0ABD3UJK1_9LAMI</name>
<dbReference type="AlphaFoldDB" id="A0ABD3UJK1"/>
<protein>
    <submittedName>
        <fullName evidence="1">Uncharacterized protein</fullName>
    </submittedName>
</protein>
<dbReference type="EMBL" id="JBJXBP010000001">
    <property type="protein sequence ID" value="KAL3848623.1"/>
    <property type="molecule type" value="Genomic_DNA"/>
</dbReference>
<comment type="caution">
    <text evidence="1">The sequence shown here is derived from an EMBL/GenBank/DDBJ whole genome shotgun (WGS) entry which is preliminary data.</text>
</comment>
<proteinExistence type="predicted"/>
<keyword evidence="2" id="KW-1185">Reference proteome</keyword>
<accession>A0ABD3UJK1</accession>